<dbReference type="GO" id="GO:0046656">
    <property type="term" value="P:folic acid biosynthetic process"/>
    <property type="evidence" value="ECO:0007669"/>
    <property type="project" value="UniProtKB-UniRule"/>
</dbReference>
<dbReference type="OrthoDB" id="9808041at2"/>
<comment type="catalytic activity">
    <reaction evidence="1 6">
        <text>7,8-dihydroneopterin = 6-hydroxymethyl-7,8-dihydropterin + glycolaldehyde</text>
        <dbReference type="Rhea" id="RHEA:10540"/>
        <dbReference type="ChEBI" id="CHEBI:17001"/>
        <dbReference type="ChEBI" id="CHEBI:17071"/>
        <dbReference type="ChEBI" id="CHEBI:44841"/>
        <dbReference type="EC" id="4.1.2.25"/>
    </reaction>
</comment>
<dbReference type="GO" id="GO:0005737">
    <property type="term" value="C:cytoplasm"/>
    <property type="evidence" value="ECO:0007669"/>
    <property type="project" value="TreeGrafter"/>
</dbReference>
<evidence type="ECO:0000256" key="1">
    <source>
        <dbReference type="ARBA" id="ARBA00001353"/>
    </source>
</evidence>
<comment type="pathway">
    <text evidence="2 6">Cofactor biosynthesis; tetrahydrofolate biosynthesis; 2-amino-4-hydroxy-6-hydroxymethyl-7,8-dihydropteridine diphosphate from 7,8-dihydroneopterin triphosphate: step 3/4.</text>
</comment>
<evidence type="ECO:0000256" key="2">
    <source>
        <dbReference type="ARBA" id="ARBA00005013"/>
    </source>
</evidence>
<dbReference type="EC" id="4.1.2.25" evidence="6"/>
<dbReference type="Proteomes" id="UP000190675">
    <property type="component" value="Chromosome I"/>
</dbReference>
<protein>
    <recommendedName>
        <fullName evidence="6">7,8-dihydroneopterin aldolase</fullName>
        <ecNumber evidence="6">4.1.2.25</ecNumber>
    </recommendedName>
</protein>
<dbReference type="Gene3D" id="3.30.1130.10">
    <property type="match status" value="1"/>
</dbReference>
<reference evidence="8 9" key="1">
    <citation type="submission" date="2016-11" db="EMBL/GenBank/DDBJ databases">
        <authorList>
            <person name="Jaros S."/>
            <person name="Januszkiewicz K."/>
            <person name="Wedrychowicz H."/>
        </authorList>
    </citation>
    <scope>NUCLEOTIDE SEQUENCE [LARGE SCALE GENOMIC DNA]</scope>
    <source>
        <strain evidence="8 9">GAS242</strain>
    </source>
</reference>
<feature type="domain" description="Dihydroneopterin aldolase/epimerase" evidence="7">
    <location>
        <begin position="5"/>
        <end position="118"/>
    </location>
</feature>
<dbReference type="InterPro" id="IPR006157">
    <property type="entry name" value="FolB_dom"/>
</dbReference>
<evidence type="ECO:0000313" key="9">
    <source>
        <dbReference type="Proteomes" id="UP000190675"/>
    </source>
</evidence>
<dbReference type="EMBL" id="LT670818">
    <property type="protein sequence ID" value="SHG83048.1"/>
    <property type="molecule type" value="Genomic_DNA"/>
</dbReference>
<organism evidence="8 9">
    <name type="scientific">Bradyrhizobium erythrophlei</name>
    <dbReference type="NCBI Taxonomy" id="1437360"/>
    <lineage>
        <taxon>Bacteria</taxon>
        <taxon>Pseudomonadati</taxon>
        <taxon>Pseudomonadota</taxon>
        <taxon>Alphaproteobacteria</taxon>
        <taxon>Hyphomicrobiales</taxon>
        <taxon>Nitrobacteraceae</taxon>
        <taxon>Bradyrhizobium</taxon>
    </lineage>
</organism>
<dbReference type="GO" id="GO:0046654">
    <property type="term" value="P:tetrahydrofolate biosynthetic process"/>
    <property type="evidence" value="ECO:0007669"/>
    <property type="project" value="UniProtKB-UniRule"/>
</dbReference>
<dbReference type="GO" id="GO:0004150">
    <property type="term" value="F:dihydroneopterin aldolase activity"/>
    <property type="evidence" value="ECO:0007669"/>
    <property type="project" value="UniProtKB-UniRule"/>
</dbReference>
<keyword evidence="4 6" id="KW-0289">Folate biosynthesis</keyword>
<evidence type="ECO:0000256" key="5">
    <source>
        <dbReference type="ARBA" id="ARBA00023239"/>
    </source>
</evidence>
<dbReference type="Pfam" id="PF02152">
    <property type="entry name" value="FolB"/>
    <property type="match status" value="1"/>
</dbReference>
<accession>A0A1M5N0H3</accession>
<evidence type="ECO:0000259" key="7">
    <source>
        <dbReference type="SMART" id="SM00905"/>
    </source>
</evidence>
<dbReference type="NCBIfam" id="TIGR00525">
    <property type="entry name" value="folB"/>
    <property type="match status" value="1"/>
</dbReference>
<dbReference type="SMART" id="SM00905">
    <property type="entry name" value="FolB"/>
    <property type="match status" value="1"/>
</dbReference>
<dbReference type="InterPro" id="IPR006156">
    <property type="entry name" value="Dihydroneopterin_aldolase"/>
</dbReference>
<dbReference type="RefSeq" id="WP_079573625.1">
    <property type="nucleotide sequence ID" value="NZ_LT670818.1"/>
</dbReference>
<evidence type="ECO:0000256" key="6">
    <source>
        <dbReference type="RuleBase" id="RU362079"/>
    </source>
</evidence>
<comment type="function">
    <text evidence="6">Catalyzes the conversion of 7,8-dihydroneopterin to 6-hydroxymethyl-7,8-dihydropterin.</text>
</comment>
<evidence type="ECO:0000313" key="8">
    <source>
        <dbReference type="EMBL" id="SHG83048.1"/>
    </source>
</evidence>
<dbReference type="PANTHER" id="PTHR42844:SF1">
    <property type="entry name" value="DIHYDRONEOPTERIN ALDOLASE 1-RELATED"/>
    <property type="match status" value="1"/>
</dbReference>
<dbReference type="UniPathway" id="UPA00077">
    <property type="reaction ID" value="UER00154"/>
</dbReference>
<evidence type="ECO:0000256" key="3">
    <source>
        <dbReference type="ARBA" id="ARBA00005708"/>
    </source>
</evidence>
<dbReference type="AlphaFoldDB" id="A0A1M5N0H3"/>
<evidence type="ECO:0000256" key="4">
    <source>
        <dbReference type="ARBA" id="ARBA00022909"/>
    </source>
</evidence>
<gene>
    <name evidence="8" type="ORF">SAMN05444169_4350</name>
</gene>
<dbReference type="InterPro" id="IPR043133">
    <property type="entry name" value="GTP-CH-I_C/QueF"/>
</dbReference>
<keyword evidence="5 6" id="KW-0456">Lyase</keyword>
<comment type="similarity">
    <text evidence="3 6">Belongs to the DHNA family.</text>
</comment>
<sequence>MRTSINIAGLQTYGYHGLFEEERTLGQKFIFDISATFRDVRTHRGDNLDSSVRYDAVVDEAVRIAASGKFWTLEALAETIAVGLLRRFALMDDVTVAVAKSSPPIAHSIEQVSVQVGLRRADLALDQGECSDASGFSQTFSASTSVAADAKAVRLHDSRTLQGSGCR</sequence>
<dbReference type="NCBIfam" id="TIGR00526">
    <property type="entry name" value="folB_dom"/>
    <property type="match status" value="1"/>
</dbReference>
<proteinExistence type="inferred from homology"/>
<dbReference type="SUPFAM" id="SSF55620">
    <property type="entry name" value="Tetrahydrobiopterin biosynthesis enzymes-like"/>
    <property type="match status" value="1"/>
</dbReference>
<name>A0A1M5N0H3_9BRAD</name>
<dbReference type="PANTHER" id="PTHR42844">
    <property type="entry name" value="DIHYDRONEOPTERIN ALDOLASE 1-RELATED"/>
    <property type="match status" value="1"/>
</dbReference>